<feature type="transmembrane region" description="Helical" evidence="8">
    <location>
        <begin position="356"/>
        <end position="373"/>
    </location>
</feature>
<feature type="transmembrane region" description="Helical" evidence="8">
    <location>
        <begin position="269"/>
        <end position="287"/>
    </location>
</feature>
<reference evidence="10" key="1">
    <citation type="journal article" date="2019" name="Int. J. Syst. Evol. Microbiol.">
        <title>The Global Catalogue of Microorganisms (GCM) 10K type strain sequencing project: providing services to taxonomists for standard genome sequencing and annotation.</title>
        <authorList>
            <consortium name="The Broad Institute Genomics Platform"/>
            <consortium name="The Broad Institute Genome Sequencing Center for Infectious Disease"/>
            <person name="Wu L."/>
            <person name="Ma J."/>
        </authorList>
    </citation>
    <scope>NUCLEOTIDE SEQUENCE [LARGE SCALE GENOMIC DNA]</scope>
    <source>
        <strain evidence="10">KCTC 42087</strain>
    </source>
</reference>
<dbReference type="RefSeq" id="WP_378285137.1">
    <property type="nucleotide sequence ID" value="NZ_JBHSON010000042.1"/>
</dbReference>
<proteinExistence type="inferred from homology"/>
<dbReference type="EMBL" id="JBHSON010000042">
    <property type="protein sequence ID" value="MFC5749413.1"/>
    <property type="molecule type" value="Genomic_DNA"/>
</dbReference>
<comment type="caution">
    <text evidence="9">The sequence shown here is derived from an EMBL/GenBank/DDBJ whole genome shotgun (WGS) entry which is preliminary data.</text>
</comment>
<evidence type="ECO:0000256" key="7">
    <source>
        <dbReference type="ARBA" id="ARBA00024033"/>
    </source>
</evidence>
<feature type="transmembrane region" description="Helical" evidence="8">
    <location>
        <begin position="27"/>
        <end position="45"/>
    </location>
</feature>
<dbReference type="Proteomes" id="UP001596074">
    <property type="component" value="Unassembled WGS sequence"/>
</dbReference>
<evidence type="ECO:0000313" key="10">
    <source>
        <dbReference type="Proteomes" id="UP001596074"/>
    </source>
</evidence>
<keyword evidence="6 8" id="KW-0472">Membrane</keyword>
<dbReference type="Pfam" id="PF09594">
    <property type="entry name" value="GT87"/>
    <property type="match status" value="1"/>
</dbReference>
<evidence type="ECO:0000256" key="2">
    <source>
        <dbReference type="ARBA" id="ARBA00022475"/>
    </source>
</evidence>
<evidence type="ECO:0000256" key="4">
    <source>
        <dbReference type="ARBA" id="ARBA00022692"/>
    </source>
</evidence>
<evidence type="ECO:0000256" key="6">
    <source>
        <dbReference type="ARBA" id="ARBA00023136"/>
    </source>
</evidence>
<evidence type="ECO:0000256" key="1">
    <source>
        <dbReference type="ARBA" id="ARBA00004651"/>
    </source>
</evidence>
<evidence type="ECO:0000313" key="9">
    <source>
        <dbReference type="EMBL" id="MFC5749413.1"/>
    </source>
</evidence>
<keyword evidence="3" id="KW-0808">Transferase</keyword>
<evidence type="ECO:0000256" key="5">
    <source>
        <dbReference type="ARBA" id="ARBA00022989"/>
    </source>
</evidence>
<keyword evidence="10" id="KW-1185">Reference proteome</keyword>
<comment type="subcellular location">
    <subcellularLocation>
        <location evidence="1">Cell membrane</location>
        <topology evidence="1">Multi-pass membrane protein</topology>
    </subcellularLocation>
</comment>
<keyword evidence="5 8" id="KW-1133">Transmembrane helix</keyword>
<evidence type="ECO:0000256" key="8">
    <source>
        <dbReference type="SAM" id="Phobius"/>
    </source>
</evidence>
<keyword evidence="2" id="KW-1003">Cell membrane</keyword>
<accession>A0ABW1A3L3</accession>
<evidence type="ECO:0000256" key="3">
    <source>
        <dbReference type="ARBA" id="ARBA00022679"/>
    </source>
</evidence>
<keyword evidence="4 8" id="KW-0812">Transmembrane</keyword>
<dbReference type="InterPro" id="IPR018584">
    <property type="entry name" value="GT87"/>
</dbReference>
<feature type="transmembrane region" description="Helical" evidence="8">
    <location>
        <begin position="51"/>
        <end position="71"/>
    </location>
</feature>
<sequence>MTPTHALRHLPAPVRGRGRGSFAVQPALYAGFAVFAAVTAAVTGLAPHRAWGGLAAVAYGLGALAALAPWGRRHRARVAAGVLASAVLVPLAVLVATGQAQPEVGVVQRSGAHLLEHGTPYLGAVELAAHGGYEAYNPYLPGMALLGLPWAVAGIDARLLFGGLFLLLLLAAGGLLLRGHGGIGARSLPLLVLAGSPLVSLPLVVGGDDLPVIGLVCLGLALAVRDRHGAAGLALGLAASLKATGWPALLVCLALVAASAQGRAAIRRYGTAASGVLAAGVLLPALVDPEGFVLNVVRFPLGLAGTASPADSPLPGRLLADLGPHGHATALTLLGLAALTMGASLLVRPPAGARQAALRLALGLLLATALMPATRWGYLVYPAVLALWARFGVPPAPRKPAPRKEDEELCLVA</sequence>
<feature type="transmembrane region" description="Helical" evidence="8">
    <location>
        <begin position="159"/>
        <end position="177"/>
    </location>
</feature>
<protein>
    <submittedName>
        <fullName evidence="9">Glycosyltransferase 87 family protein</fullName>
    </submittedName>
</protein>
<comment type="similarity">
    <text evidence="7">Belongs to the glycosyltransferase 87 family.</text>
</comment>
<name>A0ABW1A3L3_9ACTN</name>
<gene>
    <name evidence="9" type="ORF">ACFPZN_27655</name>
</gene>
<feature type="transmembrane region" description="Helical" evidence="8">
    <location>
        <begin position="328"/>
        <end position="347"/>
    </location>
</feature>
<organism evidence="9 10">
    <name type="scientific">Actinomadura rugatobispora</name>
    <dbReference type="NCBI Taxonomy" id="1994"/>
    <lineage>
        <taxon>Bacteria</taxon>
        <taxon>Bacillati</taxon>
        <taxon>Actinomycetota</taxon>
        <taxon>Actinomycetes</taxon>
        <taxon>Streptosporangiales</taxon>
        <taxon>Thermomonosporaceae</taxon>
        <taxon>Actinomadura</taxon>
    </lineage>
</organism>
<feature type="transmembrane region" description="Helical" evidence="8">
    <location>
        <begin position="78"/>
        <end position="97"/>
    </location>
</feature>
<feature type="transmembrane region" description="Helical" evidence="8">
    <location>
        <begin position="230"/>
        <end position="257"/>
    </location>
</feature>